<feature type="region of interest" description="Disordered" evidence="1">
    <location>
        <begin position="340"/>
        <end position="400"/>
    </location>
</feature>
<dbReference type="Proteomes" id="UP001150925">
    <property type="component" value="Unassembled WGS sequence"/>
</dbReference>
<gene>
    <name evidence="2" type="ORF">IWQ62_006256</name>
</gene>
<feature type="region of interest" description="Disordered" evidence="1">
    <location>
        <begin position="116"/>
        <end position="137"/>
    </location>
</feature>
<feature type="compositionally biased region" description="Polar residues" evidence="1">
    <location>
        <begin position="164"/>
        <end position="178"/>
    </location>
</feature>
<feature type="compositionally biased region" description="Polar residues" evidence="1">
    <location>
        <begin position="368"/>
        <end position="377"/>
    </location>
</feature>
<feature type="region of interest" description="Disordered" evidence="1">
    <location>
        <begin position="311"/>
        <end position="330"/>
    </location>
</feature>
<feature type="non-terminal residue" evidence="2">
    <location>
        <position position="567"/>
    </location>
</feature>
<feature type="compositionally biased region" description="Low complexity" evidence="1">
    <location>
        <begin position="378"/>
        <end position="394"/>
    </location>
</feature>
<feature type="compositionally biased region" description="Low complexity" evidence="1">
    <location>
        <begin position="212"/>
        <end position="222"/>
    </location>
</feature>
<feature type="compositionally biased region" description="Polar residues" evidence="1">
    <location>
        <begin position="229"/>
        <end position="250"/>
    </location>
</feature>
<keyword evidence="3" id="KW-1185">Reference proteome</keyword>
<proteinExistence type="predicted"/>
<evidence type="ECO:0000256" key="1">
    <source>
        <dbReference type="SAM" id="MobiDB-lite"/>
    </source>
</evidence>
<accession>A0A9W8E4H2</accession>
<sequence>WLAGNPYHAHPECRVLLFFTFQAKGRTICLDGQYPTPGETTKIKQLFCEYDDPEITPLVNGVPSTNSISHRVLPPSLVQHTGRVPVARPVLRSLSINKGSGSVPLHATHSKFWTSPRRVHRPYAPIQSQKGTTGDELHIAGNSRSVSLAELPRSSHQFPPPTEPTSLQSNTPSAQTATGDAESNLVTRPRVLRLAELTQRHKPLVSSRDDLSTSSSSPTHSSFLAGTSEVRTQSLYAPTSMEPSLNSPTGRTRGIRLGSSPDSVSSREPLIKFRQRIEAMRSQAGNTWLKAFQEMQATPGSDREPFQKEVLLDEEESRSTESSVDDPVSASLPEFLFPQSALSHRPPLPPRVPTLQTQHNTELERVSPESSQPQVTNSAVASSESSSIHQSVTSPFHSEENAPAVIPVSAKDEPCASSPVPTIETSLLPSHAMTLLVSAAQYDYLPDQGLFSGQPRTPPVARWLVFVPAPYDADALSEYVEDNPVLLEYGSDGSAQPSEVLTRIPLRQLLTVVANDPTQARQVVSASTPSGVPIILDLKASQYERPIRVAYTIENFSATSADGWKSG</sequence>
<dbReference type="EMBL" id="JANBPY010003248">
    <property type="protein sequence ID" value="KAJ1952290.1"/>
    <property type="molecule type" value="Genomic_DNA"/>
</dbReference>
<feature type="non-terminal residue" evidence="2">
    <location>
        <position position="1"/>
    </location>
</feature>
<evidence type="ECO:0000313" key="3">
    <source>
        <dbReference type="Proteomes" id="UP001150925"/>
    </source>
</evidence>
<reference evidence="2" key="1">
    <citation type="submission" date="2022-07" db="EMBL/GenBank/DDBJ databases">
        <title>Phylogenomic reconstructions and comparative analyses of Kickxellomycotina fungi.</title>
        <authorList>
            <person name="Reynolds N.K."/>
            <person name="Stajich J.E."/>
            <person name="Barry K."/>
            <person name="Grigoriev I.V."/>
            <person name="Crous P."/>
            <person name="Smith M.E."/>
        </authorList>
    </citation>
    <scope>NUCLEOTIDE SEQUENCE</scope>
    <source>
        <strain evidence="2">RSA 1196</strain>
    </source>
</reference>
<dbReference type="AlphaFoldDB" id="A0A9W8E4H2"/>
<organism evidence="2 3">
    <name type="scientific">Dispira parvispora</name>
    <dbReference type="NCBI Taxonomy" id="1520584"/>
    <lineage>
        <taxon>Eukaryota</taxon>
        <taxon>Fungi</taxon>
        <taxon>Fungi incertae sedis</taxon>
        <taxon>Zoopagomycota</taxon>
        <taxon>Kickxellomycotina</taxon>
        <taxon>Dimargaritomycetes</taxon>
        <taxon>Dimargaritales</taxon>
        <taxon>Dimargaritaceae</taxon>
        <taxon>Dispira</taxon>
    </lineage>
</organism>
<evidence type="ECO:0000313" key="2">
    <source>
        <dbReference type="EMBL" id="KAJ1952290.1"/>
    </source>
</evidence>
<feature type="region of interest" description="Disordered" evidence="1">
    <location>
        <begin position="152"/>
        <end position="267"/>
    </location>
</feature>
<name>A0A9W8E4H2_9FUNG</name>
<protein>
    <submittedName>
        <fullName evidence="2">Uncharacterized protein</fullName>
    </submittedName>
</protein>
<comment type="caution">
    <text evidence="2">The sequence shown here is derived from an EMBL/GenBank/DDBJ whole genome shotgun (WGS) entry which is preliminary data.</text>
</comment>